<dbReference type="Proteomes" id="UP000276133">
    <property type="component" value="Unassembled WGS sequence"/>
</dbReference>
<evidence type="ECO:0000313" key="2">
    <source>
        <dbReference type="Proteomes" id="UP000276133"/>
    </source>
</evidence>
<dbReference type="AlphaFoldDB" id="A0A3M7S7J6"/>
<reference evidence="1 2" key="1">
    <citation type="journal article" date="2018" name="Sci. Rep.">
        <title>Genomic signatures of local adaptation to the degree of environmental predictability in rotifers.</title>
        <authorList>
            <person name="Franch-Gras L."/>
            <person name="Hahn C."/>
            <person name="Garcia-Roger E.M."/>
            <person name="Carmona M.J."/>
            <person name="Serra M."/>
            <person name="Gomez A."/>
        </authorList>
    </citation>
    <scope>NUCLEOTIDE SEQUENCE [LARGE SCALE GENOMIC DNA]</scope>
    <source>
        <strain evidence="1">HYR1</strain>
    </source>
</reference>
<accession>A0A3M7S7J6</accession>
<protein>
    <submittedName>
        <fullName evidence="1">Uncharacterized protein</fullName>
    </submittedName>
</protein>
<organism evidence="1 2">
    <name type="scientific">Brachionus plicatilis</name>
    <name type="common">Marine rotifer</name>
    <name type="synonym">Brachionus muelleri</name>
    <dbReference type="NCBI Taxonomy" id="10195"/>
    <lineage>
        <taxon>Eukaryota</taxon>
        <taxon>Metazoa</taxon>
        <taxon>Spiralia</taxon>
        <taxon>Gnathifera</taxon>
        <taxon>Rotifera</taxon>
        <taxon>Eurotatoria</taxon>
        <taxon>Monogononta</taxon>
        <taxon>Pseudotrocha</taxon>
        <taxon>Ploima</taxon>
        <taxon>Brachionidae</taxon>
        <taxon>Brachionus</taxon>
    </lineage>
</organism>
<comment type="caution">
    <text evidence="1">The sequence shown here is derived from an EMBL/GenBank/DDBJ whole genome shotgun (WGS) entry which is preliminary data.</text>
</comment>
<keyword evidence="2" id="KW-1185">Reference proteome</keyword>
<dbReference type="EMBL" id="REGN01001912">
    <property type="protein sequence ID" value="RNA31659.1"/>
    <property type="molecule type" value="Genomic_DNA"/>
</dbReference>
<name>A0A3M7S7J6_BRAPC</name>
<proteinExistence type="predicted"/>
<sequence length="84" mass="9949">MRFKQNLQKKMCNFISNGFKLSLGFISDLLFGIIEVLGKIEEKKISNQKIYKNFQLRKIFISSLKNYSFFFKLLRQISTLETNS</sequence>
<evidence type="ECO:0000313" key="1">
    <source>
        <dbReference type="EMBL" id="RNA31659.1"/>
    </source>
</evidence>
<gene>
    <name evidence="1" type="ORF">BpHYR1_053366</name>
</gene>